<evidence type="ECO:0000256" key="2">
    <source>
        <dbReference type="ARBA" id="ARBA00011056"/>
    </source>
</evidence>
<dbReference type="GO" id="GO:0031369">
    <property type="term" value="F:translation initiation factor binding"/>
    <property type="evidence" value="ECO:0007669"/>
    <property type="project" value="TreeGrafter"/>
</dbReference>
<evidence type="ECO:0000256" key="11">
    <source>
        <dbReference type="SAM" id="MobiDB-lite"/>
    </source>
</evidence>
<keyword evidence="6" id="KW-0811">Translocation</keyword>
<keyword evidence="7" id="KW-0906">Nuclear pore complex</keyword>
<comment type="similarity">
    <text evidence="2">Belongs to the GLE1 family.</text>
</comment>
<reference evidence="12" key="1">
    <citation type="submission" date="2018-04" db="EMBL/GenBank/DDBJ databases">
        <title>Comparative Analysis of Homologous Sequences of Saccharum officinarum and Saccharum spontaneum Reveals Independent Polyploidization Events.</title>
        <authorList>
            <person name="Sharma A."/>
            <person name="Song J."/>
            <person name="Lin Q."/>
            <person name="Singh R."/>
            <person name="Ramos N."/>
            <person name="Wang K."/>
            <person name="Zhang J."/>
            <person name="Ming R."/>
            <person name="Yu Q."/>
        </authorList>
    </citation>
    <scope>NUCLEOTIDE SEQUENCE</scope>
</reference>
<keyword evidence="4" id="KW-0509">mRNA transport</keyword>
<evidence type="ECO:0000256" key="3">
    <source>
        <dbReference type="ARBA" id="ARBA00022448"/>
    </source>
</evidence>
<proteinExistence type="inferred from homology"/>
<dbReference type="Pfam" id="PF07817">
    <property type="entry name" value="GLE1"/>
    <property type="match status" value="1"/>
</dbReference>
<dbReference type="GO" id="GO:0000822">
    <property type="term" value="F:inositol hexakisphosphate binding"/>
    <property type="evidence" value="ECO:0007669"/>
    <property type="project" value="TreeGrafter"/>
</dbReference>
<dbReference type="EMBL" id="MH182527">
    <property type="protein sequence ID" value="AWA44836.1"/>
    <property type="molecule type" value="Genomic_DNA"/>
</dbReference>
<protein>
    <recommendedName>
        <fullName evidence="9">mRNA export factor GLE1</fullName>
    </recommendedName>
    <alternativeName>
        <fullName evidence="10">Nucleoporin GLE1</fullName>
    </alternativeName>
</protein>
<evidence type="ECO:0000313" key="12">
    <source>
        <dbReference type="EMBL" id="AWA44836.1"/>
    </source>
</evidence>
<gene>
    <name evidence="12" type="ORF">SO93O11_000005</name>
</gene>
<accession>A0A678THT5</accession>
<dbReference type="GO" id="GO:0005543">
    <property type="term" value="F:phospholipid binding"/>
    <property type="evidence" value="ECO:0007669"/>
    <property type="project" value="TreeGrafter"/>
</dbReference>
<evidence type="ECO:0000256" key="5">
    <source>
        <dbReference type="ARBA" id="ARBA00022927"/>
    </source>
</evidence>
<feature type="compositionally biased region" description="Basic and acidic residues" evidence="11">
    <location>
        <begin position="1"/>
        <end position="11"/>
    </location>
</feature>
<dbReference type="AlphaFoldDB" id="A0A678THT5"/>
<comment type="subcellular location">
    <subcellularLocation>
        <location evidence="1">Nucleus</location>
        <location evidence="1">Nuclear pore complex</location>
    </subcellularLocation>
</comment>
<dbReference type="Gene3D" id="1.25.40.510">
    <property type="entry name" value="GLE1-like"/>
    <property type="match status" value="1"/>
</dbReference>
<dbReference type="GO" id="GO:0015031">
    <property type="term" value="P:protein transport"/>
    <property type="evidence" value="ECO:0007669"/>
    <property type="project" value="UniProtKB-KW"/>
</dbReference>
<evidence type="ECO:0000256" key="9">
    <source>
        <dbReference type="ARBA" id="ARBA00026227"/>
    </source>
</evidence>
<dbReference type="PANTHER" id="PTHR12960:SF0">
    <property type="entry name" value="MRNA EXPORT FACTOR GLE1"/>
    <property type="match status" value="1"/>
</dbReference>
<dbReference type="InterPro" id="IPR012476">
    <property type="entry name" value="GLE1"/>
</dbReference>
<sequence>MVRIEEPDPKAIGEQGRTAATERQHCGKGKGKVLGDSSGSYSDGAVDVELRCIYEDQLGSLGVMEISGKTMDSVLLIVRLEGKGPKGLTPSSTQDFLAFLSSRLCYPMIISIVKSRNTTEKTFGNLAFACGYVMLLVINQVPDAMDYLLAEFNRVCIYTVPKHLHALNFTGVLVLSDGWLVLRFTRYMGHTVTVHENPGCNITVLLTS</sequence>
<dbReference type="PANTHER" id="PTHR12960">
    <property type="entry name" value="GLE-1-RELATED"/>
    <property type="match status" value="1"/>
</dbReference>
<dbReference type="GO" id="GO:0016973">
    <property type="term" value="P:poly(A)+ mRNA export from nucleus"/>
    <property type="evidence" value="ECO:0007669"/>
    <property type="project" value="InterPro"/>
</dbReference>
<keyword evidence="5" id="KW-0653">Protein transport</keyword>
<dbReference type="GO" id="GO:0044614">
    <property type="term" value="C:nuclear pore cytoplasmic filaments"/>
    <property type="evidence" value="ECO:0007669"/>
    <property type="project" value="TreeGrafter"/>
</dbReference>
<organism evidence="12">
    <name type="scientific">Saccharum officinarum</name>
    <name type="common">Sugarcane</name>
    <dbReference type="NCBI Taxonomy" id="4547"/>
    <lineage>
        <taxon>Eukaryota</taxon>
        <taxon>Viridiplantae</taxon>
        <taxon>Streptophyta</taxon>
        <taxon>Embryophyta</taxon>
        <taxon>Tracheophyta</taxon>
        <taxon>Spermatophyta</taxon>
        <taxon>Magnoliopsida</taxon>
        <taxon>Liliopsida</taxon>
        <taxon>Poales</taxon>
        <taxon>Poaceae</taxon>
        <taxon>PACMAD clade</taxon>
        <taxon>Panicoideae</taxon>
        <taxon>Andropogonodae</taxon>
        <taxon>Andropogoneae</taxon>
        <taxon>Saccharinae</taxon>
        <taxon>Saccharum</taxon>
        <taxon>Saccharum officinarum species complex</taxon>
    </lineage>
</organism>
<keyword evidence="3" id="KW-0813">Transport</keyword>
<keyword evidence="8" id="KW-0539">Nucleus</keyword>
<feature type="region of interest" description="Disordered" evidence="11">
    <location>
        <begin position="1"/>
        <end position="40"/>
    </location>
</feature>
<evidence type="ECO:0000256" key="4">
    <source>
        <dbReference type="ARBA" id="ARBA00022816"/>
    </source>
</evidence>
<evidence type="ECO:0000256" key="10">
    <source>
        <dbReference type="ARBA" id="ARBA00029983"/>
    </source>
</evidence>
<dbReference type="InterPro" id="IPR038506">
    <property type="entry name" value="GLE1-like_sf"/>
</dbReference>
<evidence type="ECO:0000256" key="7">
    <source>
        <dbReference type="ARBA" id="ARBA00023132"/>
    </source>
</evidence>
<name>A0A678THT5_SACOF</name>
<evidence type="ECO:0000256" key="6">
    <source>
        <dbReference type="ARBA" id="ARBA00023010"/>
    </source>
</evidence>
<evidence type="ECO:0000256" key="1">
    <source>
        <dbReference type="ARBA" id="ARBA00004567"/>
    </source>
</evidence>
<dbReference type="GO" id="GO:0005737">
    <property type="term" value="C:cytoplasm"/>
    <property type="evidence" value="ECO:0007669"/>
    <property type="project" value="TreeGrafter"/>
</dbReference>
<evidence type="ECO:0000256" key="8">
    <source>
        <dbReference type="ARBA" id="ARBA00023242"/>
    </source>
</evidence>